<dbReference type="EMBL" id="JXKG01000025">
    <property type="protein sequence ID" value="OJG14112.1"/>
    <property type="molecule type" value="Genomic_DNA"/>
</dbReference>
<proteinExistence type="predicted"/>
<organism evidence="1 2">
    <name type="scientific">Enterococcus canintestini</name>
    <dbReference type="NCBI Taxonomy" id="317010"/>
    <lineage>
        <taxon>Bacteria</taxon>
        <taxon>Bacillati</taxon>
        <taxon>Bacillota</taxon>
        <taxon>Bacilli</taxon>
        <taxon>Lactobacillales</taxon>
        <taxon>Enterococcaceae</taxon>
        <taxon>Enterococcus</taxon>
    </lineage>
</organism>
<protein>
    <submittedName>
        <fullName evidence="1">Uncharacterized protein</fullName>
    </submittedName>
</protein>
<sequence>MALFKKEPTQEDQLQQNLRAWLSQQAGKTIALANLNAFFYQNDFFKLHYFAESGFQADNKQPVLTATVIKDAQKKLSRIKETELSSELKINKKEKSLLDGIITSDQNYFRLYVTPSPFATGLLLLEKLPATKVFQADKKTGSFVQNNIKELLYLCYRFDLAKNPQLAVKNLALAQLATPSVTLPILTTLTAIANQTITDLDLEYLFTWVLQYSATITATSTLFSAYASAALPEEVLAKTQTIVTELAENFARSSTVLTQNANQDSLAISEQLLKQIPDLFQAANQKMTALNDKLLNSDTDQTE</sequence>
<dbReference type="Proteomes" id="UP000182835">
    <property type="component" value="Unassembled WGS sequence"/>
</dbReference>
<name>A0A1L8R2Z2_9ENTE</name>
<dbReference type="RefSeq" id="WP_071865607.1">
    <property type="nucleotide sequence ID" value="NZ_JBHLVQ010000016.1"/>
</dbReference>
<evidence type="ECO:0000313" key="2">
    <source>
        <dbReference type="Proteomes" id="UP000182835"/>
    </source>
</evidence>
<gene>
    <name evidence="1" type="ORF">RU96_GL001396</name>
</gene>
<comment type="caution">
    <text evidence="1">The sequence shown here is derived from an EMBL/GenBank/DDBJ whole genome shotgun (WGS) entry which is preliminary data.</text>
</comment>
<evidence type="ECO:0000313" key="1">
    <source>
        <dbReference type="EMBL" id="OJG14112.1"/>
    </source>
</evidence>
<accession>A0A1L8R2Z2</accession>
<dbReference type="AlphaFoldDB" id="A0A1L8R2Z2"/>
<dbReference type="STRING" id="317010.RU96_GL001396"/>
<dbReference type="OrthoDB" id="2184100at2"/>
<reference evidence="1 2" key="1">
    <citation type="submission" date="2014-12" db="EMBL/GenBank/DDBJ databases">
        <title>Draft genome sequences of 29 type strains of Enterococci.</title>
        <authorList>
            <person name="Zhong Z."/>
            <person name="Sun Z."/>
            <person name="Liu W."/>
            <person name="Zhang W."/>
            <person name="Zhang H."/>
        </authorList>
    </citation>
    <scope>NUCLEOTIDE SEQUENCE [LARGE SCALE GENOMIC DNA]</scope>
    <source>
        <strain evidence="1 2">DSM 21207</strain>
    </source>
</reference>